<evidence type="ECO:0000313" key="3">
    <source>
        <dbReference type="Proteomes" id="UP000054217"/>
    </source>
</evidence>
<feature type="compositionally biased region" description="Basic and acidic residues" evidence="1">
    <location>
        <begin position="41"/>
        <end position="51"/>
    </location>
</feature>
<feature type="compositionally biased region" description="Low complexity" evidence="1">
    <location>
        <begin position="751"/>
        <end position="774"/>
    </location>
</feature>
<protein>
    <submittedName>
        <fullName evidence="2">Uncharacterized protein</fullName>
    </submittedName>
</protein>
<feature type="compositionally biased region" description="Basic and acidic residues" evidence="1">
    <location>
        <begin position="165"/>
        <end position="178"/>
    </location>
</feature>
<feature type="region of interest" description="Disordered" evidence="1">
    <location>
        <begin position="794"/>
        <end position="820"/>
    </location>
</feature>
<feature type="compositionally biased region" description="Low complexity" evidence="1">
    <location>
        <begin position="136"/>
        <end position="153"/>
    </location>
</feature>
<keyword evidence="3" id="KW-1185">Reference proteome</keyword>
<reference evidence="3" key="2">
    <citation type="submission" date="2015-01" db="EMBL/GenBank/DDBJ databases">
        <title>Evolutionary Origins and Diversification of the Mycorrhizal Mutualists.</title>
        <authorList>
            <consortium name="DOE Joint Genome Institute"/>
            <consortium name="Mycorrhizal Genomics Consortium"/>
            <person name="Kohler A."/>
            <person name="Kuo A."/>
            <person name="Nagy L.G."/>
            <person name="Floudas D."/>
            <person name="Copeland A."/>
            <person name="Barry K.W."/>
            <person name="Cichocki N."/>
            <person name="Veneault-Fourrey C."/>
            <person name="LaButti K."/>
            <person name="Lindquist E.A."/>
            <person name="Lipzen A."/>
            <person name="Lundell T."/>
            <person name="Morin E."/>
            <person name="Murat C."/>
            <person name="Riley R."/>
            <person name="Ohm R."/>
            <person name="Sun H."/>
            <person name="Tunlid A."/>
            <person name="Henrissat B."/>
            <person name="Grigoriev I.V."/>
            <person name="Hibbett D.S."/>
            <person name="Martin F."/>
        </authorList>
    </citation>
    <scope>NUCLEOTIDE SEQUENCE [LARGE SCALE GENOMIC DNA]</scope>
    <source>
        <strain evidence="3">Marx 270</strain>
    </source>
</reference>
<organism evidence="2 3">
    <name type="scientific">Pisolithus tinctorius Marx 270</name>
    <dbReference type="NCBI Taxonomy" id="870435"/>
    <lineage>
        <taxon>Eukaryota</taxon>
        <taxon>Fungi</taxon>
        <taxon>Dikarya</taxon>
        <taxon>Basidiomycota</taxon>
        <taxon>Agaricomycotina</taxon>
        <taxon>Agaricomycetes</taxon>
        <taxon>Agaricomycetidae</taxon>
        <taxon>Boletales</taxon>
        <taxon>Sclerodermatineae</taxon>
        <taxon>Pisolithaceae</taxon>
        <taxon>Pisolithus</taxon>
    </lineage>
</organism>
<feature type="compositionally biased region" description="Polar residues" evidence="1">
    <location>
        <begin position="498"/>
        <end position="514"/>
    </location>
</feature>
<feature type="compositionally biased region" description="Polar residues" evidence="1">
    <location>
        <begin position="467"/>
        <end position="483"/>
    </location>
</feature>
<dbReference type="OrthoDB" id="2682180at2759"/>
<feature type="compositionally biased region" description="Low complexity" evidence="1">
    <location>
        <begin position="360"/>
        <end position="372"/>
    </location>
</feature>
<feature type="compositionally biased region" description="Low complexity" evidence="1">
    <location>
        <begin position="535"/>
        <end position="544"/>
    </location>
</feature>
<feature type="region of interest" description="Disordered" evidence="1">
    <location>
        <begin position="29"/>
        <end position="194"/>
    </location>
</feature>
<name>A0A0C3IQ30_PISTI</name>
<feature type="compositionally biased region" description="Polar residues" evidence="1">
    <location>
        <begin position="562"/>
        <end position="580"/>
    </location>
</feature>
<feature type="compositionally biased region" description="Pro residues" evidence="1">
    <location>
        <begin position="392"/>
        <end position="408"/>
    </location>
</feature>
<feature type="compositionally biased region" description="Polar residues" evidence="1">
    <location>
        <begin position="808"/>
        <end position="819"/>
    </location>
</feature>
<feature type="compositionally biased region" description="Low complexity" evidence="1">
    <location>
        <begin position="484"/>
        <end position="497"/>
    </location>
</feature>
<gene>
    <name evidence="2" type="ORF">M404DRAFT_30851</name>
</gene>
<feature type="region of interest" description="Disordered" evidence="1">
    <location>
        <begin position="467"/>
        <end position="592"/>
    </location>
</feature>
<dbReference type="EMBL" id="KN832009">
    <property type="protein sequence ID" value="KIN99057.1"/>
    <property type="molecule type" value="Genomic_DNA"/>
</dbReference>
<feature type="region of interest" description="Disordered" evidence="1">
    <location>
        <begin position="357"/>
        <end position="411"/>
    </location>
</feature>
<dbReference type="AlphaFoldDB" id="A0A0C3IQ30"/>
<feature type="region of interest" description="Disordered" evidence="1">
    <location>
        <begin position="722"/>
        <end position="774"/>
    </location>
</feature>
<feature type="compositionally biased region" description="Basic and acidic residues" evidence="1">
    <location>
        <begin position="728"/>
        <end position="750"/>
    </location>
</feature>
<accession>A0A0C3IQ30</accession>
<dbReference type="InParanoid" id="A0A0C3IQ30"/>
<feature type="region of interest" description="Disordered" evidence="1">
    <location>
        <begin position="888"/>
        <end position="938"/>
    </location>
</feature>
<dbReference type="HOGENOM" id="CLU_327065_0_0_1"/>
<evidence type="ECO:0000313" key="2">
    <source>
        <dbReference type="EMBL" id="KIN99057.1"/>
    </source>
</evidence>
<feature type="region of interest" description="Disordered" evidence="1">
    <location>
        <begin position="1052"/>
        <end position="1071"/>
    </location>
</feature>
<evidence type="ECO:0000256" key="1">
    <source>
        <dbReference type="SAM" id="MobiDB-lite"/>
    </source>
</evidence>
<sequence>MTSTTACTPPRRSTLSIKEFSHLISESLDMSPYSSPYNLEKLGKESSEKRKSSPFQRVFLRPSPVSTSAGDRSSPEKNTEDTPATPRRIGFPWPFSRGSPSKRSFHYEPNGPDMSNEQKPPDPVDTLEVYRESHFAASSSSLVAGSTSSLGSLIPANELRFSPTPRDDSFDDSHRSLRESTSSPITFARPNSPARTTDYVTASALQSLYDNKSSSASISSSGTEVVEIGIAISSEDYVRNGTDVPSPSTRSESESEDDPTPRASTFSSGVIAPASPNVGDPLTLTQRRRLQALSLILPPHGVQLNEIPDQETDATSVSSCTPIAQPIPMTPMQNPVPIVLTTPPSDTTPVIFRGVTTRMSPSLSRPPSSQGSLNSAYSGGGRARSTSRGTRSPPPLLPGPPPSGPLPAVPAVETLKSPVPQVFLSSPEVSVPVSASSPMSSQLSLFPPVPPLPPALKSKQSILAMQLPLPNSGSSSTAVTNKLQPQGQMQQTQGRAQSPSRSPSKQTQFQTQSPPGALRLPSRMCGGAVYDPDGSAPSNSGPGLLPSPPATPTRAIKRASAPGSSSKIGPCMPSQSTTDTPGLAPPRSLRRPTSLGVGILEAASVAAAVGNTTVDGHSAQGNVRRTKSILLLGSRSKFAFPFGSGSSCTSRNTTTGAGMQKRVQIRAESGDGQDQAETDGKHGYGCVGVGIGAVIGGEKEVKEKDANAVKKGRRRSALGLKNISLGIGRDKDKERDRDKNKEAGRAKRTSDPTPTLVPPTTTSTSAPMSAPSDPAAPQILVLRERRHSAPILSRMRSRTRSRPAMNGDATQENTNTQREPSMDWTLSLPLSTDVPGNRISPLVKGAVNAAEGQGSEESEVEEEEKEDWTLCMPLRARIEVAIVLPGIRSGRGVSGVPEDDAEDGVNLVDSEVDSKSDPGLEQKPDDEHPNEASNGLEPCVEREEDAYLSDKCIDIREQLPTPSPSPTPSSPLLLPGPYVHVHGQGTELEHGIRARTMHDSDGGLDIDSGRGKRGSGWNALGWFGDAIPESVEEMEDEVGLSSNNFDSMTRRRGNNYHCEPQQPTPRHLSTDSTATVASTTTETTIYYSARSSWFVAQ</sequence>
<dbReference type="Proteomes" id="UP000054217">
    <property type="component" value="Unassembled WGS sequence"/>
</dbReference>
<feature type="region of interest" description="Disordered" evidence="1">
    <location>
        <begin position="237"/>
        <end position="281"/>
    </location>
</feature>
<reference evidence="2 3" key="1">
    <citation type="submission" date="2014-04" db="EMBL/GenBank/DDBJ databases">
        <authorList>
            <consortium name="DOE Joint Genome Institute"/>
            <person name="Kuo A."/>
            <person name="Kohler A."/>
            <person name="Costa M.D."/>
            <person name="Nagy L.G."/>
            <person name="Floudas D."/>
            <person name="Copeland A."/>
            <person name="Barry K.W."/>
            <person name="Cichocki N."/>
            <person name="Veneault-Fourrey C."/>
            <person name="LaButti K."/>
            <person name="Lindquist E.A."/>
            <person name="Lipzen A."/>
            <person name="Lundell T."/>
            <person name="Morin E."/>
            <person name="Murat C."/>
            <person name="Sun H."/>
            <person name="Tunlid A."/>
            <person name="Henrissat B."/>
            <person name="Grigoriev I.V."/>
            <person name="Hibbett D.S."/>
            <person name="Martin F."/>
            <person name="Nordberg H.P."/>
            <person name="Cantor M.N."/>
            <person name="Hua S.X."/>
        </authorList>
    </citation>
    <scope>NUCLEOTIDE SEQUENCE [LARGE SCALE GENOMIC DNA]</scope>
    <source>
        <strain evidence="2 3">Marx 270</strain>
    </source>
</reference>
<proteinExistence type="predicted"/>
<feature type="compositionally biased region" description="Basic and acidic residues" evidence="1">
    <location>
        <begin position="912"/>
        <end position="930"/>
    </location>
</feature>
<feature type="region of interest" description="Disordered" evidence="1">
    <location>
        <begin position="957"/>
        <end position="982"/>
    </location>
</feature>